<dbReference type="EMBL" id="CP017603">
    <property type="protein sequence ID" value="AOY75601.1"/>
    <property type="molecule type" value="Genomic_DNA"/>
</dbReference>
<dbReference type="SUPFAM" id="SSF53756">
    <property type="entry name" value="UDP-Glycosyltransferase/glycogen phosphorylase"/>
    <property type="match status" value="1"/>
</dbReference>
<dbReference type="PANTHER" id="PTHR12526">
    <property type="entry name" value="GLYCOSYLTRANSFERASE"/>
    <property type="match status" value="1"/>
</dbReference>
<name>A0AAC9RKF9_9CLOT</name>
<evidence type="ECO:0000313" key="6">
    <source>
        <dbReference type="Proteomes" id="UP000192478"/>
    </source>
</evidence>
<dbReference type="Gene3D" id="3.40.50.2000">
    <property type="entry name" value="Glycogen Phosphorylase B"/>
    <property type="match status" value="2"/>
</dbReference>
<accession>A0AAC9RKF9</accession>
<evidence type="ECO:0000313" key="4">
    <source>
        <dbReference type="EMBL" id="ARE85910.1"/>
    </source>
</evidence>
<dbReference type="RefSeq" id="WP_070965633.1">
    <property type="nucleotide sequence ID" value="NZ_CP017603.1"/>
</dbReference>
<sequence>MKKVLVLANHFITIYAFRRELIEKLLDSGYKVTLALPYSDDVSYFSDMGCEIIDTPLERRKTNPLNDLKLLFQYLRIIKNVKPDVLLTYTIKPNTYGGLAARICRAKAIHTVTGLGSVYIQDMWQKKIAAFLNKIAFKNSEAIFFLNDDNKEFYKRIGIIDSVQRTFMVPGSGVNLEKFKYQELELNNDITFTLVGRVLKDKGIEEFLSAAKRIKTKYPNTHFEVVGFVDEEKYVQMLNDYEKEGIIHYLGKRNDIPEIMSKSTCIVLPSYGEGRGTVLQEGAAIGRPLITCDIYGCRDNVEENKNGYLCKVADEESLVKCLDKFINISSDEKLLMGRYSRKKAEKEFDRNIVLNAYLNEIEKITDKKE</sequence>
<feature type="domain" description="Glycosyltransferase subfamily 4-like N-terminal" evidence="2">
    <location>
        <begin position="3"/>
        <end position="145"/>
    </location>
</feature>
<gene>
    <name evidence="4" type="primary">pglA</name>
    <name evidence="3" type="ORF">BJL90_06670</name>
    <name evidence="4" type="ORF">CLFO_02260</name>
</gene>
<dbReference type="Pfam" id="PF13477">
    <property type="entry name" value="Glyco_trans_4_2"/>
    <property type="match status" value="1"/>
</dbReference>
<dbReference type="InterPro" id="IPR001296">
    <property type="entry name" value="Glyco_trans_1"/>
</dbReference>
<reference evidence="4 6" key="2">
    <citation type="submission" date="2017-03" db="EMBL/GenBank/DDBJ databases">
        <title>Complete sequence of Clostridium formicaceticum DSM 92.</title>
        <authorList>
            <person name="Poehlein A."/>
            <person name="Karl M."/>
            <person name="Bengelsdorf F.R."/>
            <person name="Duerre P."/>
            <person name="Daniel R."/>
        </authorList>
    </citation>
    <scope>NUCLEOTIDE SEQUENCE [LARGE SCALE GENOMIC DNA]</scope>
    <source>
        <strain evidence="4 6">DSM 92</strain>
    </source>
</reference>
<dbReference type="CDD" id="cd03808">
    <property type="entry name" value="GT4_CapM-like"/>
    <property type="match status" value="1"/>
</dbReference>
<dbReference type="EMBL" id="CP020559">
    <property type="protein sequence ID" value="ARE85910.1"/>
    <property type="molecule type" value="Genomic_DNA"/>
</dbReference>
<dbReference type="Proteomes" id="UP000177894">
    <property type="component" value="Chromosome"/>
</dbReference>
<evidence type="ECO:0000313" key="5">
    <source>
        <dbReference type="Proteomes" id="UP000177894"/>
    </source>
</evidence>
<evidence type="ECO:0000259" key="1">
    <source>
        <dbReference type="Pfam" id="PF00534"/>
    </source>
</evidence>
<dbReference type="EC" id="2.4.1.290" evidence="4"/>
<organism evidence="4 6">
    <name type="scientific">Clostridium formicaceticum</name>
    <dbReference type="NCBI Taxonomy" id="1497"/>
    <lineage>
        <taxon>Bacteria</taxon>
        <taxon>Bacillati</taxon>
        <taxon>Bacillota</taxon>
        <taxon>Clostridia</taxon>
        <taxon>Eubacteriales</taxon>
        <taxon>Clostridiaceae</taxon>
        <taxon>Clostridium</taxon>
    </lineage>
</organism>
<evidence type="ECO:0000259" key="2">
    <source>
        <dbReference type="Pfam" id="PF13477"/>
    </source>
</evidence>
<keyword evidence="4" id="KW-0328">Glycosyltransferase</keyword>
<dbReference type="PANTHER" id="PTHR12526:SF630">
    <property type="entry name" value="GLYCOSYLTRANSFERASE"/>
    <property type="match status" value="1"/>
</dbReference>
<dbReference type="KEGG" id="cfm:BJL90_06670"/>
<dbReference type="Proteomes" id="UP000192478">
    <property type="component" value="Chromosome"/>
</dbReference>
<dbReference type="GO" id="GO:0102335">
    <property type="term" value="F:N,N'-diacetylbacillosaminyl-diphospho-undecaprenol alpha-1,3-N-acetylgalactosaminyltransferase activity"/>
    <property type="evidence" value="ECO:0007669"/>
    <property type="project" value="UniProtKB-EC"/>
</dbReference>
<proteinExistence type="predicted"/>
<evidence type="ECO:0000313" key="3">
    <source>
        <dbReference type="EMBL" id="AOY75601.1"/>
    </source>
</evidence>
<keyword evidence="4" id="KW-0808">Transferase</keyword>
<reference evidence="3 5" key="1">
    <citation type="submission" date="2016-10" db="EMBL/GenBank/DDBJ databases">
        <title>Complete Genome Sequence of Acetogen Clostridium formicoaceticum ATCC 27076.</title>
        <authorList>
            <person name="Bao T."/>
            <person name="Cheng C."/>
            <person name="Zhao J."/>
            <person name="Yang S.-T."/>
            <person name="Wang J."/>
            <person name="Wang M."/>
        </authorList>
    </citation>
    <scope>NUCLEOTIDE SEQUENCE [LARGE SCALE GENOMIC DNA]</scope>
    <source>
        <strain evidence="3 5">ATCC 27076</strain>
    </source>
</reference>
<feature type="domain" description="Glycosyl transferase family 1" evidence="1">
    <location>
        <begin position="182"/>
        <end position="341"/>
    </location>
</feature>
<dbReference type="AlphaFoldDB" id="A0AAC9RKF9"/>
<dbReference type="Pfam" id="PF00534">
    <property type="entry name" value="Glycos_transf_1"/>
    <property type="match status" value="1"/>
</dbReference>
<keyword evidence="5" id="KW-1185">Reference proteome</keyword>
<protein>
    <submittedName>
        <fullName evidence="4">N, N'-diacetylbacillosaminyl-diphospho-undecaprenol alpha-1,3-N-acetylgalactosaminyltransferase</fullName>
        <ecNumber evidence="4">2.4.1.290</ecNumber>
    </submittedName>
</protein>
<dbReference type="InterPro" id="IPR028098">
    <property type="entry name" value="Glyco_trans_4-like_N"/>
</dbReference>